<gene>
    <name evidence="1" type="ORF">LOY88_004741</name>
</gene>
<sequence length="286" mass="30846">MTSITISDQSLECLKDKVVVISGGSSGIGLATVKLLLNIGAKVVNGDVSPPPADIPQDESCMFVPVDVTKWKDLCLLFRETKAKYGRIDHAFCNAGIANRAEYLDDRVDEDGDPLEPTRLTLEVNLMGVINMTRLALWYMKQQEAGGSIVITASASSFQTFGLVDYATAKHGVLGFMRALKSHLHPKLPIRINSLAPGWTDTAIVPRAVLESVGFKVQSADVVARCAALVMADESRHGQLIYSVNGECSEIEKAMLAANLKIIGTVGDVSEESDIKKLAALKEKTQ</sequence>
<dbReference type="EMBL" id="JALBCA010000075">
    <property type="protein sequence ID" value="KAI2384314.1"/>
    <property type="molecule type" value="Genomic_DNA"/>
</dbReference>
<name>A0ACB8UTH7_9EURO</name>
<comment type="caution">
    <text evidence="1">The sequence shown here is derived from an EMBL/GenBank/DDBJ whole genome shotgun (WGS) entry which is preliminary data.</text>
</comment>
<reference evidence="1" key="1">
    <citation type="journal article" date="2022" name="bioRxiv">
        <title>Population genetic analysis of Ophidiomyces ophidiicola, the causative agent of snake fungal disease, indicates recent introductions to the USA.</title>
        <authorList>
            <person name="Ladner J.T."/>
            <person name="Palmer J.M."/>
            <person name="Ettinger C.L."/>
            <person name="Stajich J.E."/>
            <person name="Farrell T.M."/>
            <person name="Glorioso B.M."/>
            <person name="Lawson B."/>
            <person name="Price S.J."/>
            <person name="Stengle A.G."/>
            <person name="Grear D.A."/>
            <person name="Lorch J.M."/>
        </authorList>
    </citation>
    <scope>NUCLEOTIDE SEQUENCE</scope>
    <source>
        <strain evidence="1">NWHC 24266-5</strain>
    </source>
</reference>
<evidence type="ECO:0000313" key="1">
    <source>
        <dbReference type="EMBL" id="KAI2384314.1"/>
    </source>
</evidence>
<protein>
    <submittedName>
        <fullName evidence="1">Uncharacterized protein</fullName>
    </submittedName>
</protein>
<accession>A0ACB8UTH7</accession>
<organism evidence="1">
    <name type="scientific">Ophidiomyces ophidiicola</name>
    <dbReference type="NCBI Taxonomy" id="1387563"/>
    <lineage>
        <taxon>Eukaryota</taxon>
        <taxon>Fungi</taxon>
        <taxon>Dikarya</taxon>
        <taxon>Ascomycota</taxon>
        <taxon>Pezizomycotina</taxon>
        <taxon>Eurotiomycetes</taxon>
        <taxon>Eurotiomycetidae</taxon>
        <taxon>Onygenales</taxon>
        <taxon>Onygenaceae</taxon>
        <taxon>Ophidiomyces</taxon>
    </lineage>
</organism>
<proteinExistence type="predicted"/>